<organism evidence="2 3">
    <name type="scientific">Halogranum amylolyticum</name>
    <dbReference type="NCBI Taxonomy" id="660520"/>
    <lineage>
        <taxon>Archaea</taxon>
        <taxon>Methanobacteriati</taxon>
        <taxon>Methanobacteriota</taxon>
        <taxon>Stenosarchaea group</taxon>
        <taxon>Halobacteria</taxon>
        <taxon>Halobacteriales</taxon>
        <taxon>Haloferacaceae</taxon>
    </lineage>
</organism>
<accession>A0A1H8UZ88</accession>
<dbReference type="AlphaFoldDB" id="A0A1H8UZ88"/>
<evidence type="ECO:0008006" key="4">
    <source>
        <dbReference type="Google" id="ProtNLM"/>
    </source>
</evidence>
<name>A0A1H8UZ88_9EURY</name>
<dbReference type="EMBL" id="FODV01000013">
    <property type="protein sequence ID" value="SEP08486.1"/>
    <property type="molecule type" value="Genomic_DNA"/>
</dbReference>
<feature type="coiled-coil region" evidence="1">
    <location>
        <begin position="117"/>
        <end position="180"/>
    </location>
</feature>
<dbReference type="RefSeq" id="WP_089826680.1">
    <property type="nucleotide sequence ID" value="NZ_FODV01000013.1"/>
</dbReference>
<dbReference type="Proteomes" id="UP000199126">
    <property type="component" value="Unassembled WGS sequence"/>
</dbReference>
<reference evidence="3" key="1">
    <citation type="submission" date="2016-10" db="EMBL/GenBank/DDBJ databases">
        <authorList>
            <person name="Varghese N."/>
            <person name="Submissions S."/>
        </authorList>
    </citation>
    <scope>NUCLEOTIDE SEQUENCE [LARGE SCALE GENOMIC DNA]</scope>
    <source>
        <strain evidence="3">CGMCC 1.10121</strain>
    </source>
</reference>
<evidence type="ECO:0000313" key="2">
    <source>
        <dbReference type="EMBL" id="SEP08486.1"/>
    </source>
</evidence>
<protein>
    <recommendedName>
        <fullName evidence="4">Poly(3-hydroxyalkanoate) polymerase subunit PhaE</fullName>
    </recommendedName>
</protein>
<keyword evidence="1" id="KW-0175">Coiled coil</keyword>
<sequence>MDTAPEHSLFPGWGRAVEWQYETARATLERSLEMQRTVVDSWITAAESTAPPETPQRAQLRRLEWGYNIWEETLLNTLVHLDDAIREDGIDLRQLQMIWFHAMDDAFSEVMSRPMFVAEMNDTLEDVLTEQQQLNELRRDFLHASNLPTDRDLEEVGERLLNLEARQKKIEEKLDMILDAVNLEEAIQSEMVK</sequence>
<proteinExistence type="predicted"/>
<evidence type="ECO:0000313" key="3">
    <source>
        <dbReference type="Proteomes" id="UP000199126"/>
    </source>
</evidence>
<gene>
    <name evidence="2" type="ORF">SAMN04487948_11383</name>
</gene>
<keyword evidence="3" id="KW-1185">Reference proteome</keyword>
<evidence type="ECO:0000256" key="1">
    <source>
        <dbReference type="SAM" id="Coils"/>
    </source>
</evidence>